<evidence type="ECO:0000256" key="1">
    <source>
        <dbReference type="SAM" id="MobiDB-lite"/>
    </source>
</evidence>
<feature type="region of interest" description="Disordered" evidence="1">
    <location>
        <begin position="21"/>
        <end position="40"/>
    </location>
</feature>
<dbReference type="EMBL" id="CP012850">
    <property type="protein sequence ID" value="ALI36631.1"/>
    <property type="molecule type" value="Genomic_DNA"/>
</dbReference>
<sequence>MYLTKSVLTKSDRNKRIQKIQKKVVRGERRTQSNNQSPYEKIINGQGQTQIIRCKTCYYHSSIGVISHSRLILSYKCPECMSENLDYYSASSNRLMEYILNNIN</sequence>
<dbReference type="KEGG" id="taa:NMY3_02435"/>
<keyword evidence="3" id="KW-1185">Reference proteome</keyword>
<accession>A0A654M266</accession>
<reference evidence="3" key="1">
    <citation type="submission" date="2015-10" db="EMBL/GenBank/DDBJ databases">
        <title>Niche specialization of a soil ammonia-oxidizing archaeon, Candidatus Nitrosocosmicus oleophilus.</title>
        <authorList>
            <person name="Jung M.-Y."/>
            <person name="Rhee S.-K."/>
        </authorList>
    </citation>
    <scope>NUCLEOTIDE SEQUENCE [LARGE SCALE GENOMIC DNA]</scope>
    <source>
        <strain evidence="3">MY3</strain>
    </source>
</reference>
<organism evidence="2 3">
    <name type="scientific">Candidatus Nitrosocosmicus oleophilus</name>
    <dbReference type="NCBI Taxonomy" id="1353260"/>
    <lineage>
        <taxon>Archaea</taxon>
        <taxon>Nitrososphaerota</taxon>
        <taxon>Nitrososphaeria</taxon>
        <taxon>Nitrososphaerales</taxon>
        <taxon>Nitrososphaeraceae</taxon>
        <taxon>Candidatus Nitrosocosmicus</taxon>
    </lineage>
</organism>
<dbReference type="AlphaFoldDB" id="A0A654M266"/>
<gene>
    <name evidence="2" type="ORF">NMY3_02435</name>
</gene>
<dbReference type="Proteomes" id="UP000058925">
    <property type="component" value="Chromosome"/>
</dbReference>
<evidence type="ECO:0000313" key="2">
    <source>
        <dbReference type="EMBL" id="ALI36631.1"/>
    </source>
</evidence>
<proteinExistence type="predicted"/>
<evidence type="ECO:0000313" key="3">
    <source>
        <dbReference type="Proteomes" id="UP000058925"/>
    </source>
</evidence>
<protein>
    <submittedName>
        <fullName evidence="2">Uncharacterized protein</fullName>
    </submittedName>
</protein>
<name>A0A654M266_9ARCH</name>